<evidence type="ECO:0000256" key="1">
    <source>
        <dbReference type="SAM" id="MobiDB-lite"/>
    </source>
</evidence>
<protein>
    <submittedName>
        <fullName evidence="2">Uncharacterized protein</fullName>
    </submittedName>
</protein>
<name>A0AB39NC26_9ACTN</name>
<feature type="region of interest" description="Disordered" evidence="1">
    <location>
        <begin position="13"/>
        <end position="60"/>
    </location>
</feature>
<dbReference type="AlphaFoldDB" id="A0AB39NC26"/>
<organism evidence="2">
    <name type="scientific">Streptomyces sp. R11</name>
    <dbReference type="NCBI Taxonomy" id="3238625"/>
    <lineage>
        <taxon>Bacteria</taxon>
        <taxon>Bacillati</taxon>
        <taxon>Actinomycetota</taxon>
        <taxon>Actinomycetes</taxon>
        <taxon>Kitasatosporales</taxon>
        <taxon>Streptomycetaceae</taxon>
        <taxon>Streptomyces</taxon>
    </lineage>
</organism>
<reference evidence="2" key="1">
    <citation type="submission" date="2024-07" db="EMBL/GenBank/DDBJ databases">
        <authorList>
            <person name="Yu S.T."/>
        </authorList>
    </citation>
    <scope>NUCLEOTIDE SEQUENCE</scope>
    <source>
        <strain evidence="2">R11</strain>
    </source>
</reference>
<dbReference type="EMBL" id="CP163432">
    <property type="protein sequence ID" value="XDQ15537.1"/>
    <property type="molecule type" value="Genomic_DNA"/>
</dbReference>
<evidence type="ECO:0000313" key="2">
    <source>
        <dbReference type="EMBL" id="XDQ15537.1"/>
    </source>
</evidence>
<dbReference type="RefSeq" id="WP_369275469.1">
    <property type="nucleotide sequence ID" value="NZ_CP163432.1"/>
</dbReference>
<proteinExistence type="predicted"/>
<sequence>MLSFLRRPCRTDADDAAWLRPPPHAPGGHGVRQPERTGRRPPLLDSARSSPESPARRPLRWLGERLEAGDVAAGKSAKEMWRRMSMTCLRRIMFAVDGLEDVVALAEGLG</sequence>
<gene>
    <name evidence="2" type="ORF">AB5J55_40780</name>
</gene>
<accession>A0AB39NC26</accession>